<dbReference type="AlphaFoldDB" id="A0A9D3X8M7"/>
<dbReference type="EMBL" id="JAHDVG010000479">
    <property type="protein sequence ID" value="KAH1174932.1"/>
    <property type="molecule type" value="Genomic_DNA"/>
</dbReference>
<evidence type="ECO:0000313" key="2">
    <source>
        <dbReference type="Proteomes" id="UP000827986"/>
    </source>
</evidence>
<proteinExistence type="predicted"/>
<protein>
    <submittedName>
        <fullName evidence="1">Uncharacterized protein</fullName>
    </submittedName>
</protein>
<reference evidence="1" key="1">
    <citation type="submission" date="2021-09" db="EMBL/GenBank/DDBJ databases">
        <title>The genome of Mauremys mutica provides insights into the evolution of semi-aquatic lifestyle.</title>
        <authorList>
            <person name="Gong S."/>
            <person name="Gao Y."/>
        </authorList>
    </citation>
    <scope>NUCLEOTIDE SEQUENCE</scope>
    <source>
        <strain evidence="1">MM-2020</strain>
        <tissue evidence="1">Muscle</tissue>
    </source>
</reference>
<accession>A0A9D3X8M7</accession>
<comment type="caution">
    <text evidence="1">The sequence shown here is derived from an EMBL/GenBank/DDBJ whole genome shotgun (WGS) entry which is preliminary data.</text>
</comment>
<evidence type="ECO:0000313" key="1">
    <source>
        <dbReference type="EMBL" id="KAH1174932.1"/>
    </source>
</evidence>
<keyword evidence="2" id="KW-1185">Reference proteome</keyword>
<name>A0A9D3X8M7_9SAUR</name>
<organism evidence="1 2">
    <name type="scientific">Mauremys mutica</name>
    <name type="common">yellowpond turtle</name>
    <dbReference type="NCBI Taxonomy" id="74926"/>
    <lineage>
        <taxon>Eukaryota</taxon>
        <taxon>Metazoa</taxon>
        <taxon>Chordata</taxon>
        <taxon>Craniata</taxon>
        <taxon>Vertebrata</taxon>
        <taxon>Euteleostomi</taxon>
        <taxon>Archelosauria</taxon>
        <taxon>Testudinata</taxon>
        <taxon>Testudines</taxon>
        <taxon>Cryptodira</taxon>
        <taxon>Durocryptodira</taxon>
        <taxon>Testudinoidea</taxon>
        <taxon>Geoemydidae</taxon>
        <taxon>Geoemydinae</taxon>
        <taxon>Mauremys</taxon>
    </lineage>
</organism>
<gene>
    <name evidence="1" type="ORF">KIL84_008923</name>
</gene>
<dbReference type="Proteomes" id="UP000827986">
    <property type="component" value="Unassembled WGS sequence"/>
</dbReference>
<sequence>MPVQLFRRCQLPEKDPPLRVQPCSSRPAHRACMGLRAPSICPPVGRGSSPRGSGKLLCPAMGFPIAPKGFRSTNPTESHRVSCTLGPGSPTGGCWCPRLFLVSRWRCGPRGDELVRIRPPRQARKWPVVGFSLEKGSGKFLKSHDNLLAADTFHGKHQHFWGLVSSGTVKGNAEGWGAVGSAWGSRVEESPHDHWAQ</sequence>